<dbReference type="SUPFAM" id="SSF50044">
    <property type="entry name" value="SH3-domain"/>
    <property type="match status" value="1"/>
</dbReference>
<protein>
    <submittedName>
        <fullName evidence="6">Iporin isoform x1</fullName>
    </submittedName>
</protein>
<evidence type="ECO:0000256" key="3">
    <source>
        <dbReference type="SAM" id="MobiDB-lite"/>
    </source>
</evidence>
<evidence type="ECO:0000259" key="5">
    <source>
        <dbReference type="PROSITE" id="PS50826"/>
    </source>
</evidence>
<gene>
    <name evidence="6" type="ORF">llap_13988</name>
</gene>
<dbReference type="AlphaFoldDB" id="A0A2I0TPI9"/>
<dbReference type="InterPro" id="IPR047343">
    <property type="entry name" value="RUSC1_2"/>
</dbReference>
<evidence type="ECO:0000313" key="6">
    <source>
        <dbReference type="EMBL" id="PKU35708.1"/>
    </source>
</evidence>
<evidence type="ECO:0000256" key="1">
    <source>
        <dbReference type="ARBA" id="ARBA00022443"/>
    </source>
</evidence>
<reference evidence="7" key="1">
    <citation type="submission" date="2017-11" db="EMBL/GenBank/DDBJ databases">
        <authorList>
            <person name="Lima N.C."/>
            <person name="Parody-Merino A.M."/>
            <person name="Battley P.F."/>
            <person name="Fidler A.E."/>
            <person name="Prosdocimi F."/>
        </authorList>
    </citation>
    <scope>NUCLEOTIDE SEQUENCE [LARGE SCALE GENOMIC DNA]</scope>
</reference>
<feature type="region of interest" description="Disordered" evidence="3">
    <location>
        <begin position="144"/>
        <end position="203"/>
    </location>
</feature>
<dbReference type="InterPro" id="IPR001452">
    <property type="entry name" value="SH3_domain"/>
</dbReference>
<keyword evidence="7" id="KW-1185">Reference proteome</keyword>
<dbReference type="GO" id="GO:0031410">
    <property type="term" value="C:cytoplasmic vesicle"/>
    <property type="evidence" value="ECO:0007669"/>
    <property type="project" value="TreeGrafter"/>
</dbReference>
<evidence type="ECO:0000313" key="7">
    <source>
        <dbReference type="Proteomes" id="UP000233556"/>
    </source>
</evidence>
<dbReference type="PROSITE" id="PS50826">
    <property type="entry name" value="RUN"/>
    <property type="match status" value="1"/>
</dbReference>
<dbReference type="InterPro" id="IPR036028">
    <property type="entry name" value="SH3-like_dom_sf"/>
</dbReference>
<feature type="domain" description="SH3" evidence="4">
    <location>
        <begin position="432"/>
        <end position="491"/>
    </location>
</feature>
<dbReference type="SMART" id="SM00593">
    <property type="entry name" value="RUN"/>
    <property type="match status" value="1"/>
</dbReference>
<dbReference type="PANTHER" id="PTHR15591">
    <property type="entry name" value="RUN AND SH3 DOMAIN CONTAINING"/>
    <property type="match status" value="1"/>
</dbReference>
<sequence>MVEAFTQLGPSTKLLHSLYSKISQYTELTNHTMRFNAFIFGLLNIRSLEFWFNHLYDHEDIILAHYQPVGFLCLSHSVCQPLFEELLLLLQPLSLLPFNLDLLFEHHLMQMDKEQQQQKELLRVKQDLLLSTHSTLQLMQMRGSSEDPYDCSTAPEAVGARDDDISPGHNPQQAASERVKGVGASCRDGNREEERRKVRESTWEGKKDKQAGWWYQLMQSSQIYTKGSAEGSKFVCYEKKAALNAVPRSAETQKAPPPREGVVEGAESECTLEERPKAASKPSPKAAEEPLEKPQQVPVSKEVKEWSWPFWMGSPPDLVLTELKHSKEKETGTHQRVGVAAAQEESSISASKSSQPIKWGHLFGSRKVQKEPRQSNRLPSGWLSLDKSMFQLVAQKVGASVWQEAAPEPELPWPEQPEVPPEAWLAWGLSAHPPCEVKALCHHIATEAGQLSFNKGDILQVISKVDGDWLQCSLSSEKGLVPIMYVTHLKDEDY</sequence>
<dbReference type="Pfam" id="PF14604">
    <property type="entry name" value="SH3_9"/>
    <property type="match status" value="1"/>
</dbReference>
<feature type="domain" description="RUN" evidence="5">
    <location>
        <begin position="1"/>
        <end position="105"/>
    </location>
</feature>
<keyword evidence="1 2" id="KW-0728">SH3 domain</keyword>
<dbReference type="EMBL" id="KZ508087">
    <property type="protein sequence ID" value="PKU35708.1"/>
    <property type="molecule type" value="Genomic_DNA"/>
</dbReference>
<accession>A0A2I0TPI9</accession>
<dbReference type="PROSITE" id="PS50002">
    <property type="entry name" value="SH3"/>
    <property type="match status" value="1"/>
</dbReference>
<dbReference type="Gene3D" id="1.20.58.900">
    <property type="match status" value="1"/>
</dbReference>
<feature type="region of interest" description="Disordered" evidence="3">
    <location>
        <begin position="247"/>
        <end position="298"/>
    </location>
</feature>
<dbReference type="InterPro" id="IPR037213">
    <property type="entry name" value="Run_dom_sf"/>
</dbReference>
<dbReference type="Proteomes" id="UP000233556">
    <property type="component" value="Unassembled WGS sequence"/>
</dbReference>
<dbReference type="InterPro" id="IPR004012">
    <property type="entry name" value="Run_dom"/>
</dbReference>
<organism evidence="6 7">
    <name type="scientific">Limosa lapponica baueri</name>
    <dbReference type="NCBI Taxonomy" id="1758121"/>
    <lineage>
        <taxon>Eukaryota</taxon>
        <taxon>Metazoa</taxon>
        <taxon>Chordata</taxon>
        <taxon>Craniata</taxon>
        <taxon>Vertebrata</taxon>
        <taxon>Euteleostomi</taxon>
        <taxon>Archelosauria</taxon>
        <taxon>Archosauria</taxon>
        <taxon>Dinosauria</taxon>
        <taxon>Saurischia</taxon>
        <taxon>Theropoda</taxon>
        <taxon>Coelurosauria</taxon>
        <taxon>Aves</taxon>
        <taxon>Neognathae</taxon>
        <taxon>Neoaves</taxon>
        <taxon>Charadriiformes</taxon>
        <taxon>Scolopacidae</taxon>
        <taxon>Limosa</taxon>
    </lineage>
</organism>
<name>A0A2I0TPI9_LIMLA</name>
<dbReference type="SMART" id="SM00326">
    <property type="entry name" value="SH3"/>
    <property type="match status" value="1"/>
</dbReference>
<feature type="compositionally biased region" description="Basic and acidic residues" evidence="3">
    <location>
        <begin position="188"/>
        <end position="203"/>
    </location>
</feature>
<reference evidence="7" key="2">
    <citation type="submission" date="2017-12" db="EMBL/GenBank/DDBJ databases">
        <title>Genome sequence of the Bar-tailed Godwit (Limosa lapponica baueri).</title>
        <authorList>
            <person name="Lima N.C.B."/>
            <person name="Parody-Merino A.M."/>
            <person name="Battley P.F."/>
            <person name="Fidler A.E."/>
            <person name="Prosdocimi F."/>
        </authorList>
    </citation>
    <scope>NUCLEOTIDE SEQUENCE [LARGE SCALE GENOMIC DNA]</scope>
</reference>
<proteinExistence type="predicted"/>
<dbReference type="PANTHER" id="PTHR15591:SF14">
    <property type="entry name" value="AP-4 COMPLEX ACCESSORY SUBUNIT RUSC2"/>
    <property type="match status" value="1"/>
</dbReference>
<dbReference type="OrthoDB" id="9884296at2759"/>
<evidence type="ECO:0000259" key="4">
    <source>
        <dbReference type="PROSITE" id="PS50002"/>
    </source>
</evidence>
<evidence type="ECO:0000256" key="2">
    <source>
        <dbReference type="PROSITE-ProRule" id="PRU00192"/>
    </source>
</evidence>
<dbReference type="Pfam" id="PF02759">
    <property type="entry name" value="RUN"/>
    <property type="match status" value="1"/>
</dbReference>
<dbReference type="Gene3D" id="2.30.30.40">
    <property type="entry name" value="SH3 Domains"/>
    <property type="match status" value="1"/>
</dbReference>